<dbReference type="Gene3D" id="3.40.50.1460">
    <property type="match status" value="1"/>
</dbReference>
<name>A0A8H3BEC5_9AGAM</name>
<accession>A0A8H3BEC5</accession>
<sequence>MKMRENPPFSEVYMAHYPLPAQGTLTPYCALPQITIDYESSPRDHSDWANKPEFTLIAASKDRDTIWDTLMRVGFNAEDIRCLSDEEASNSNINYELNRICRASGPTTIYIQGHGLALPNERIEFLPHDYYMNAPFHGIRCYDLQSALSPRQGRPAAQRLIITDFCQAYNFNCLPYVLKFDHNETPYWDVSDEWRDPGYEPSFSDTVVHFAAGSRGEITYENKSGGIFTQ</sequence>
<evidence type="ECO:0000313" key="1">
    <source>
        <dbReference type="EMBL" id="CAE6454389.1"/>
    </source>
</evidence>
<comment type="caution">
    <text evidence="1">The sequence shown here is derived from an EMBL/GenBank/DDBJ whole genome shotgun (WGS) entry which is preliminary data.</text>
</comment>
<proteinExistence type="predicted"/>
<protein>
    <submittedName>
        <fullName evidence="1">Uncharacterized protein</fullName>
    </submittedName>
</protein>
<gene>
    <name evidence="1" type="ORF">RDB_LOCUS53084</name>
</gene>
<feature type="non-terminal residue" evidence="1">
    <location>
        <position position="1"/>
    </location>
</feature>
<evidence type="ECO:0000313" key="2">
    <source>
        <dbReference type="Proteomes" id="UP000663853"/>
    </source>
</evidence>
<dbReference type="AlphaFoldDB" id="A0A8H3BEC5"/>
<organism evidence="1 2">
    <name type="scientific">Rhizoctonia solani</name>
    <dbReference type="NCBI Taxonomy" id="456999"/>
    <lineage>
        <taxon>Eukaryota</taxon>
        <taxon>Fungi</taxon>
        <taxon>Dikarya</taxon>
        <taxon>Basidiomycota</taxon>
        <taxon>Agaricomycotina</taxon>
        <taxon>Agaricomycetes</taxon>
        <taxon>Cantharellales</taxon>
        <taxon>Ceratobasidiaceae</taxon>
        <taxon>Rhizoctonia</taxon>
    </lineage>
</organism>
<dbReference type="EMBL" id="CAJMXA010001194">
    <property type="protein sequence ID" value="CAE6454389.1"/>
    <property type="molecule type" value="Genomic_DNA"/>
</dbReference>
<reference evidence="1" key="1">
    <citation type="submission" date="2021-01" db="EMBL/GenBank/DDBJ databases">
        <authorList>
            <person name="Kaushik A."/>
        </authorList>
    </citation>
    <scope>NUCLEOTIDE SEQUENCE</scope>
    <source>
        <strain evidence="1">AG6-10EEA</strain>
    </source>
</reference>
<dbReference type="Proteomes" id="UP000663853">
    <property type="component" value="Unassembled WGS sequence"/>
</dbReference>